<dbReference type="GeneID" id="98149732"/>
<keyword evidence="5" id="KW-0521">NADP</keyword>
<proteinExistence type="inferred from homology"/>
<dbReference type="Proteomes" id="UP001610432">
    <property type="component" value="Unassembled WGS sequence"/>
</dbReference>
<accession>A0ABR4LFQ3</accession>
<dbReference type="SUPFAM" id="SSF51905">
    <property type="entry name" value="FAD/NAD(P)-binding domain"/>
    <property type="match status" value="2"/>
</dbReference>
<keyword evidence="7" id="KW-0503">Monooxygenase</keyword>
<dbReference type="EMBL" id="JBFXLQ010000052">
    <property type="protein sequence ID" value="KAL2863378.1"/>
    <property type="molecule type" value="Genomic_DNA"/>
</dbReference>
<dbReference type="Pfam" id="PF07992">
    <property type="entry name" value="Pyr_redox_2"/>
    <property type="match status" value="1"/>
</dbReference>
<evidence type="ECO:0000256" key="4">
    <source>
        <dbReference type="ARBA" id="ARBA00022827"/>
    </source>
</evidence>
<evidence type="ECO:0000256" key="7">
    <source>
        <dbReference type="ARBA" id="ARBA00023033"/>
    </source>
</evidence>
<comment type="cofactor">
    <cofactor evidence="1">
        <name>FAD</name>
        <dbReference type="ChEBI" id="CHEBI:57692"/>
    </cofactor>
</comment>
<keyword evidence="3" id="KW-0285">Flavoprotein</keyword>
<reference evidence="9 10" key="1">
    <citation type="submission" date="2024-07" db="EMBL/GenBank/DDBJ databases">
        <title>Section-level genome sequencing and comparative genomics of Aspergillus sections Usti and Cavernicolus.</title>
        <authorList>
            <consortium name="Lawrence Berkeley National Laboratory"/>
            <person name="Nybo J.L."/>
            <person name="Vesth T.C."/>
            <person name="Theobald S."/>
            <person name="Frisvad J.C."/>
            <person name="Larsen T.O."/>
            <person name="Kjaerboelling I."/>
            <person name="Rothschild-Mancinelli K."/>
            <person name="Lyhne E.K."/>
            <person name="Kogle M.E."/>
            <person name="Barry K."/>
            <person name="Clum A."/>
            <person name="Na H."/>
            <person name="Ledsgaard L."/>
            <person name="Lin J."/>
            <person name="Lipzen A."/>
            <person name="Kuo A."/>
            <person name="Riley R."/>
            <person name="Mondo S."/>
            <person name="Labutti K."/>
            <person name="Haridas S."/>
            <person name="Pangalinan J."/>
            <person name="Salamov A.A."/>
            <person name="Simmons B.A."/>
            <person name="Magnuson J.K."/>
            <person name="Chen J."/>
            <person name="Drula E."/>
            <person name="Henrissat B."/>
            <person name="Wiebenga A."/>
            <person name="Lubbers R.J."/>
            <person name="Gomes A.C."/>
            <person name="Macurrencykelacurrency M.R."/>
            <person name="Stajich J."/>
            <person name="Grigoriev I.V."/>
            <person name="Mortensen U.H."/>
            <person name="De Vries R.P."/>
            <person name="Baker S.E."/>
            <person name="Andersen M.R."/>
        </authorList>
    </citation>
    <scope>NUCLEOTIDE SEQUENCE [LARGE SCALE GENOMIC DNA]</scope>
    <source>
        <strain evidence="9 10">CBS 449.75</strain>
    </source>
</reference>
<evidence type="ECO:0000256" key="1">
    <source>
        <dbReference type="ARBA" id="ARBA00001974"/>
    </source>
</evidence>
<keyword evidence="10" id="KW-1185">Reference proteome</keyword>
<dbReference type="InterPro" id="IPR050775">
    <property type="entry name" value="FAD-binding_Monooxygenases"/>
</dbReference>
<organism evidence="9 10">
    <name type="scientific">Aspergillus lucknowensis</name>
    <dbReference type="NCBI Taxonomy" id="176173"/>
    <lineage>
        <taxon>Eukaryota</taxon>
        <taxon>Fungi</taxon>
        <taxon>Dikarya</taxon>
        <taxon>Ascomycota</taxon>
        <taxon>Pezizomycotina</taxon>
        <taxon>Eurotiomycetes</taxon>
        <taxon>Eurotiomycetidae</taxon>
        <taxon>Eurotiales</taxon>
        <taxon>Aspergillaceae</taxon>
        <taxon>Aspergillus</taxon>
        <taxon>Aspergillus subgen. Nidulantes</taxon>
    </lineage>
</organism>
<sequence length="542" mass="61023">MKTNLREFAQSGDTHSVPLELDALIVGAGFSGVYCFYEIWKLGLKAAIFEAGSGPGVDSELIEYQLSIPETWKDWNWSTNYPAYDEIRAYFDHVGDILKSGRWHVTAEDSRQATAKYLVVGSGFAAKRYVSDWPGIESYRGLMHQFSFWPEGGVDVRGKRCAIIGTGATGVQITQALGPVAGSLTVFQRMPNLAVPMVRHPLSVQEQEQIKPVYPELFRLREKCAGGFLYTFSEKSMSEDSKKEQEEFLERLWAAGGFRYWLGTYKDMLSNVDSNRIVYDFWARKIRPRIQDEKLRDLLAPLDPPHAFGIKRPSLETDYFEQFSRPTVHLVDVRDNPIARFTETGLELVDGTQHEFDVICAATGFDVSSGGLMDMGLKSIHGTPLKEKWKDSVHTYLGMTISGYPNLFFSYGPQGATALCNGPSAVEVQGWWNADAINLMERRGMKRIDLTPEAARSWKHKIDTLSNQSPFPTVKSTYMGGTFPGKPFAQLNYTGGLPSYLAEIREALPGFRGFRVEYLDFRRDELRRTDGGLLSGCYMVQI</sequence>
<name>A0ABR4LFQ3_9EURO</name>
<gene>
    <name evidence="9" type="ORF">BJX67DRAFT_390640</name>
</gene>
<evidence type="ECO:0000259" key="8">
    <source>
        <dbReference type="Pfam" id="PF07992"/>
    </source>
</evidence>
<dbReference type="PANTHER" id="PTHR43098">
    <property type="entry name" value="L-ORNITHINE N(5)-MONOOXYGENASE-RELATED"/>
    <property type="match status" value="1"/>
</dbReference>
<comment type="similarity">
    <text evidence="2">Belongs to the FAD-binding monooxygenase family.</text>
</comment>
<protein>
    <recommendedName>
        <fullName evidence="8">FAD/NAD(P)-binding domain-containing protein</fullName>
    </recommendedName>
</protein>
<dbReference type="InterPro" id="IPR023753">
    <property type="entry name" value="FAD/NAD-binding_dom"/>
</dbReference>
<dbReference type="Gene3D" id="3.50.50.60">
    <property type="entry name" value="FAD/NAD(P)-binding domain"/>
    <property type="match status" value="3"/>
</dbReference>
<dbReference type="RefSeq" id="XP_070882357.1">
    <property type="nucleotide sequence ID" value="XM_071034660.1"/>
</dbReference>
<comment type="caution">
    <text evidence="9">The sequence shown here is derived from an EMBL/GenBank/DDBJ whole genome shotgun (WGS) entry which is preliminary data.</text>
</comment>
<evidence type="ECO:0000256" key="6">
    <source>
        <dbReference type="ARBA" id="ARBA00023002"/>
    </source>
</evidence>
<keyword evidence="6" id="KW-0560">Oxidoreductase</keyword>
<evidence type="ECO:0000256" key="5">
    <source>
        <dbReference type="ARBA" id="ARBA00022857"/>
    </source>
</evidence>
<evidence type="ECO:0000256" key="3">
    <source>
        <dbReference type="ARBA" id="ARBA00022630"/>
    </source>
</evidence>
<dbReference type="PANTHER" id="PTHR43098:SF3">
    <property type="entry name" value="L-ORNITHINE N(5)-MONOOXYGENASE-RELATED"/>
    <property type="match status" value="1"/>
</dbReference>
<evidence type="ECO:0000313" key="10">
    <source>
        <dbReference type="Proteomes" id="UP001610432"/>
    </source>
</evidence>
<evidence type="ECO:0000256" key="2">
    <source>
        <dbReference type="ARBA" id="ARBA00010139"/>
    </source>
</evidence>
<keyword evidence="4" id="KW-0274">FAD</keyword>
<dbReference type="InterPro" id="IPR036188">
    <property type="entry name" value="FAD/NAD-bd_sf"/>
</dbReference>
<feature type="domain" description="FAD/NAD(P)-binding" evidence="8">
    <location>
        <begin position="22"/>
        <end position="209"/>
    </location>
</feature>
<evidence type="ECO:0000313" key="9">
    <source>
        <dbReference type="EMBL" id="KAL2863378.1"/>
    </source>
</evidence>